<dbReference type="PANTHER" id="PTHR11106">
    <property type="entry name" value="GANGLIOSIDE INDUCED DIFFERENTIATION ASSOCIATED PROTEIN 2-RELATED"/>
    <property type="match status" value="1"/>
</dbReference>
<keyword evidence="3" id="KW-1185">Reference proteome</keyword>
<proteinExistence type="predicted"/>
<dbReference type="InterPro" id="IPR002589">
    <property type="entry name" value="Macro_dom"/>
</dbReference>
<name>A0A7W8GA64_9SPIR</name>
<protein>
    <submittedName>
        <fullName evidence="2">O-acetyl-ADP-ribose deacetylase (Regulator of RNase III)</fullName>
    </submittedName>
</protein>
<accession>A0A7W8GA64</accession>
<dbReference type="Gene3D" id="3.40.220.10">
    <property type="entry name" value="Leucine Aminopeptidase, subunit E, domain 1"/>
    <property type="match status" value="1"/>
</dbReference>
<dbReference type="PROSITE" id="PS51154">
    <property type="entry name" value="MACRO"/>
    <property type="match status" value="1"/>
</dbReference>
<dbReference type="PANTHER" id="PTHR11106:SF27">
    <property type="entry name" value="MACRO DOMAIN-CONTAINING PROTEIN"/>
    <property type="match status" value="1"/>
</dbReference>
<feature type="domain" description="Macro" evidence="1">
    <location>
        <begin position="1"/>
        <end position="171"/>
    </location>
</feature>
<dbReference type="InterPro" id="IPR043472">
    <property type="entry name" value="Macro_dom-like"/>
</dbReference>
<gene>
    <name evidence="2" type="ORF">HNP76_001951</name>
</gene>
<dbReference type="Pfam" id="PF01661">
    <property type="entry name" value="Macro"/>
    <property type="match status" value="1"/>
</dbReference>
<dbReference type="SUPFAM" id="SSF52949">
    <property type="entry name" value="Macro domain-like"/>
    <property type="match status" value="1"/>
</dbReference>
<organism evidence="2 3">
    <name type="scientific">Treponema ruminis</name>
    <dbReference type="NCBI Taxonomy" id="744515"/>
    <lineage>
        <taxon>Bacteria</taxon>
        <taxon>Pseudomonadati</taxon>
        <taxon>Spirochaetota</taxon>
        <taxon>Spirochaetia</taxon>
        <taxon>Spirochaetales</taxon>
        <taxon>Treponemataceae</taxon>
        <taxon>Treponema</taxon>
    </lineage>
</organism>
<dbReference type="SMART" id="SM00506">
    <property type="entry name" value="A1pp"/>
    <property type="match status" value="1"/>
</dbReference>
<evidence type="ECO:0000313" key="3">
    <source>
        <dbReference type="Proteomes" id="UP000518887"/>
    </source>
</evidence>
<dbReference type="EMBL" id="JACHFQ010000006">
    <property type="protein sequence ID" value="MBB5226570.1"/>
    <property type="molecule type" value="Genomic_DNA"/>
</dbReference>
<dbReference type="AlphaFoldDB" id="A0A7W8GA64"/>
<reference evidence="2 3" key="1">
    <citation type="submission" date="2020-08" db="EMBL/GenBank/DDBJ databases">
        <title>Genomic Encyclopedia of Type Strains, Phase IV (KMG-IV): sequencing the most valuable type-strain genomes for metagenomic binning, comparative biology and taxonomic classification.</title>
        <authorList>
            <person name="Goeker M."/>
        </authorList>
    </citation>
    <scope>NUCLEOTIDE SEQUENCE [LARGE SCALE GENOMIC DNA]</scope>
    <source>
        <strain evidence="2 3">DSM 103462</strain>
    </source>
</reference>
<comment type="caution">
    <text evidence="2">The sequence shown here is derived from an EMBL/GenBank/DDBJ whole genome shotgun (WGS) entry which is preliminary data.</text>
</comment>
<dbReference type="RefSeq" id="WP_184659968.1">
    <property type="nucleotide sequence ID" value="NZ_CP031518.1"/>
</dbReference>
<dbReference type="Proteomes" id="UP000518887">
    <property type="component" value="Unassembled WGS sequence"/>
</dbReference>
<evidence type="ECO:0000313" key="2">
    <source>
        <dbReference type="EMBL" id="MBB5226570.1"/>
    </source>
</evidence>
<sequence>MSFRIERNDITKVRADAIVNTANPIPVIGRGTDSTIYEAAGREQLLAERQKIGAIERGQSAWTPAFNLKKHGVKYVIHTVGIFYRDGNHGEKEILRSCYQSALKTAAELNCKSVAIPLLATGNYRFPKDLALQIAVDEISRFLLEHEVNVLLVVYDKESYKISEKLFDDVEDFLFDNLDGYEGEEDRDFGLFTSTAITGAPPERLFEGTKLNRPLKAARVVNLEPSFDEEKLITPIDVDAFIKISNEKLNFQNTLMQLIADRKVDNSVIYKKACIDKKFFSKIISNKDYVPKKHTVMALGLALELPLVEYEAFLASAGYAFMPSSKFDQIVKYCVINHIYNLINVDVILDDHGEECFAPS</sequence>
<evidence type="ECO:0000259" key="1">
    <source>
        <dbReference type="PROSITE" id="PS51154"/>
    </source>
</evidence>